<dbReference type="EMBL" id="VSRR010067862">
    <property type="protein sequence ID" value="MPC85263.1"/>
    <property type="molecule type" value="Genomic_DNA"/>
</dbReference>
<reference evidence="1 2" key="1">
    <citation type="submission" date="2019-05" db="EMBL/GenBank/DDBJ databases">
        <title>Another draft genome of Portunus trituberculatus and its Hox gene families provides insights of decapod evolution.</title>
        <authorList>
            <person name="Jeong J.-H."/>
            <person name="Song I."/>
            <person name="Kim S."/>
            <person name="Choi T."/>
            <person name="Kim D."/>
            <person name="Ryu S."/>
            <person name="Kim W."/>
        </authorList>
    </citation>
    <scope>NUCLEOTIDE SEQUENCE [LARGE SCALE GENOMIC DNA]</scope>
    <source>
        <tissue evidence="1">Muscle</tissue>
    </source>
</reference>
<accession>A0A5B7ISB9</accession>
<dbReference type="Proteomes" id="UP000324222">
    <property type="component" value="Unassembled WGS sequence"/>
</dbReference>
<organism evidence="1 2">
    <name type="scientific">Portunus trituberculatus</name>
    <name type="common">Swimming crab</name>
    <name type="synonym">Neptunus trituberculatus</name>
    <dbReference type="NCBI Taxonomy" id="210409"/>
    <lineage>
        <taxon>Eukaryota</taxon>
        <taxon>Metazoa</taxon>
        <taxon>Ecdysozoa</taxon>
        <taxon>Arthropoda</taxon>
        <taxon>Crustacea</taxon>
        <taxon>Multicrustacea</taxon>
        <taxon>Malacostraca</taxon>
        <taxon>Eumalacostraca</taxon>
        <taxon>Eucarida</taxon>
        <taxon>Decapoda</taxon>
        <taxon>Pleocyemata</taxon>
        <taxon>Brachyura</taxon>
        <taxon>Eubrachyura</taxon>
        <taxon>Portunoidea</taxon>
        <taxon>Portunidae</taxon>
        <taxon>Portuninae</taxon>
        <taxon>Portunus</taxon>
    </lineage>
</organism>
<keyword evidence="2" id="KW-1185">Reference proteome</keyword>
<evidence type="ECO:0000313" key="1">
    <source>
        <dbReference type="EMBL" id="MPC85263.1"/>
    </source>
</evidence>
<comment type="caution">
    <text evidence="1">The sequence shown here is derived from an EMBL/GenBank/DDBJ whole genome shotgun (WGS) entry which is preliminary data.</text>
</comment>
<proteinExistence type="predicted"/>
<sequence length="77" mass="8385">MLALPCPALWLSCSKPETAASPLGLLGTVLVCQCRRRLVHFPSQIPPHLLPPRAPCSLPVRPLQPCSLITLYPAYIT</sequence>
<gene>
    <name evidence="1" type="ORF">E2C01_080028</name>
</gene>
<name>A0A5B7ISB9_PORTR</name>
<evidence type="ECO:0000313" key="2">
    <source>
        <dbReference type="Proteomes" id="UP000324222"/>
    </source>
</evidence>
<protein>
    <submittedName>
        <fullName evidence="1">Uncharacterized protein</fullName>
    </submittedName>
</protein>
<dbReference type="AlphaFoldDB" id="A0A5B7ISB9"/>